<dbReference type="EMBL" id="JACXVP010000012">
    <property type="protein sequence ID" value="KAG5569537.1"/>
    <property type="molecule type" value="Genomic_DNA"/>
</dbReference>
<sequence>MCNYTVASKQEDMCNYTVAIKQEVVEEGFPHLKFLRLKYSQIRYWRATSDYFPFLEQLFLVHCWCLDSIPHDFAEITTLKIIY</sequence>
<feature type="non-terminal residue" evidence="1">
    <location>
        <position position="1"/>
    </location>
</feature>
<dbReference type="InterPro" id="IPR032675">
    <property type="entry name" value="LRR_dom_sf"/>
</dbReference>
<keyword evidence="2" id="KW-1185">Reference proteome</keyword>
<dbReference type="PANTHER" id="PTHR15140">
    <property type="entry name" value="TUBULIN-SPECIFIC CHAPERONE E"/>
    <property type="match status" value="1"/>
</dbReference>
<dbReference type="PANTHER" id="PTHR15140:SF29">
    <property type="entry name" value="LATE BLIGHT RESISTANCE PROTEIN R1-A-LIKE"/>
    <property type="match status" value="1"/>
</dbReference>
<accession>A0A9J5W295</accession>
<protein>
    <recommendedName>
        <fullName evidence="3">Late blight resistance protein</fullName>
    </recommendedName>
</protein>
<dbReference type="OrthoDB" id="1306040at2759"/>
<gene>
    <name evidence="1" type="ORF">H5410_059303</name>
</gene>
<dbReference type="SUPFAM" id="SSF52058">
    <property type="entry name" value="L domain-like"/>
    <property type="match status" value="1"/>
</dbReference>
<evidence type="ECO:0000313" key="2">
    <source>
        <dbReference type="Proteomes" id="UP000824120"/>
    </source>
</evidence>
<organism evidence="1 2">
    <name type="scientific">Solanum commersonii</name>
    <name type="common">Commerson's wild potato</name>
    <name type="synonym">Commerson's nightshade</name>
    <dbReference type="NCBI Taxonomy" id="4109"/>
    <lineage>
        <taxon>Eukaryota</taxon>
        <taxon>Viridiplantae</taxon>
        <taxon>Streptophyta</taxon>
        <taxon>Embryophyta</taxon>
        <taxon>Tracheophyta</taxon>
        <taxon>Spermatophyta</taxon>
        <taxon>Magnoliopsida</taxon>
        <taxon>eudicotyledons</taxon>
        <taxon>Gunneridae</taxon>
        <taxon>Pentapetalae</taxon>
        <taxon>asterids</taxon>
        <taxon>lamiids</taxon>
        <taxon>Solanales</taxon>
        <taxon>Solanaceae</taxon>
        <taxon>Solanoideae</taxon>
        <taxon>Solaneae</taxon>
        <taxon>Solanum</taxon>
    </lineage>
</organism>
<proteinExistence type="predicted"/>
<dbReference type="Gene3D" id="3.80.10.10">
    <property type="entry name" value="Ribonuclease Inhibitor"/>
    <property type="match status" value="1"/>
</dbReference>
<comment type="caution">
    <text evidence="1">The sequence shown here is derived from an EMBL/GenBank/DDBJ whole genome shotgun (WGS) entry which is preliminary data.</text>
</comment>
<dbReference type="AlphaFoldDB" id="A0A9J5W295"/>
<reference evidence="1 2" key="1">
    <citation type="submission" date="2020-09" db="EMBL/GenBank/DDBJ databases">
        <title>De no assembly of potato wild relative species, Solanum commersonii.</title>
        <authorList>
            <person name="Cho K."/>
        </authorList>
    </citation>
    <scope>NUCLEOTIDE SEQUENCE [LARGE SCALE GENOMIC DNA]</scope>
    <source>
        <strain evidence="1">LZ3.2</strain>
        <tissue evidence="1">Leaf</tissue>
    </source>
</reference>
<name>A0A9J5W295_SOLCO</name>
<dbReference type="Proteomes" id="UP000824120">
    <property type="component" value="Chromosome 12"/>
</dbReference>
<evidence type="ECO:0000313" key="1">
    <source>
        <dbReference type="EMBL" id="KAG5569537.1"/>
    </source>
</evidence>
<evidence type="ECO:0008006" key="3">
    <source>
        <dbReference type="Google" id="ProtNLM"/>
    </source>
</evidence>